<dbReference type="KEGG" id="bcai:K788_0008107"/>
<proteinExistence type="predicted"/>
<dbReference type="EMBL" id="CP012747">
    <property type="protein sequence ID" value="ALL67550.1"/>
    <property type="molecule type" value="Genomic_DNA"/>
</dbReference>
<sequence>MGACPDCLCVHEASPDGCMAAFDVNHRRYRRIAQPSLYIEAASAGTAGRRESTHRLASRTVTDRKRQG</sequence>
<evidence type="ECO:0000313" key="3">
    <source>
        <dbReference type="Proteomes" id="UP000019146"/>
    </source>
</evidence>
<protein>
    <submittedName>
        <fullName evidence="2">Uncharacterized protein</fullName>
    </submittedName>
</protein>
<feature type="region of interest" description="Disordered" evidence="1">
    <location>
        <begin position="44"/>
        <end position="68"/>
    </location>
</feature>
<dbReference type="Proteomes" id="UP000019146">
    <property type="component" value="Chromosome 2"/>
</dbReference>
<evidence type="ECO:0000256" key="1">
    <source>
        <dbReference type="SAM" id="MobiDB-lite"/>
    </source>
</evidence>
<gene>
    <name evidence="2" type="ORF">K788_0008107</name>
</gene>
<evidence type="ECO:0000313" key="2">
    <source>
        <dbReference type="EMBL" id="ALL67550.1"/>
    </source>
</evidence>
<name>A0A0P0RGA1_9BURK</name>
<accession>A0A0P0RGA1</accession>
<dbReference type="AlphaFoldDB" id="A0A0P0RGA1"/>
<reference evidence="2 3" key="1">
    <citation type="journal article" date="2014" name="Genome Announc.">
        <title>Draft Genome Sequence of the Haloacid-Degrading Burkholderia caribensis Strain MBA4.</title>
        <authorList>
            <person name="Pan Y."/>
            <person name="Kong K.F."/>
            <person name="Tsang J.S."/>
        </authorList>
    </citation>
    <scope>NUCLEOTIDE SEQUENCE [LARGE SCALE GENOMIC DNA]</scope>
    <source>
        <strain evidence="2 3">MBA4</strain>
    </source>
</reference>
<organism evidence="2 3">
    <name type="scientific">Paraburkholderia caribensis MBA4</name>
    <dbReference type="NCBI Taxonomy" id="1323664"/>
    <lineage>
        <taxon>Bacteria</taxon>
        <taxon>Pseudomonadati</taxon>
        <taxon>Pseudomonadota</taxon>
        <taxon>Betaproteobacteria</taxon>
        <taxon>Burkholderiales</taxon>
        <taxon>Burkholderiaceae</taxon>
        <taxon>Paraburkholderia</taxon>
    </lineage>
</organism>